<dbReference type="AlphaFoldDB" id="A0A4V1AN15"/>
<evidence type="ECO:0000313" key="1">
    <source>
        <dbReference type="EMBL" id="QBP41195.1"/>
    </source>
</evidence>
<protein>
    <submittedName>
        <fullName evidence="1">Zinc-finger domain-containing protein</fullName>
    </submittedName>
</protein>
<dbReference type="Proteomes" id="UP000294292">
    <property type="component" value="Chromosome"/>
</dbReference>
<reference evidence="1 2" key="1">
    <citation type="submission" date="2019-03" db="EMBL/GenBank/DDBJ databases">
        <title>Complete genome sequence of Paenisporosarcina antarctica CGMCC 1.6503T.</title>
        <authorList>
            <person name="Rong J.-C."/>
            <person name="Chi N.-Y."/>
            <person name="Zhang Q.-F."/>
        </authorList>
    </citation>
    <scope>NUCLEOTIDE SEQUENCE [LARGE SCALE GENOMIC DNA]</scope>
    <source>
        <strain evidence="1 2">CGMCC 1.6503</strain>
    </source>
</reference>
<name>A0A4V1AN15_9BACL</name>
<sequence>MNKKTVIREIDNLLGTYCDGCFIKRELNNKGGKTLAHRFCISGCTVGDQLQFLGKELSKVKTKN</sequence>
<keyword evidence="1" id="KW-0863">Zinc-finger</keyword>
<dbReference type="KEGG" id="panc:E2636_08640"/>
<keyword evidence="2" id="KW-1185">Reference proteome</keyword>
<evidence type="ECO:0000313" key="2">
    <source>
        <dbReference type="Proteomes" id="UP000294292"/>
    </source>
</evidence>
<dbReference type="InterPro" id="IPR019718">
    <property type="entry name" value="DUF2602"/>
</dbReference>
<organism evidence="1 2">
    <name type="scientific">Paenisporosarcina antarctica</name>
    <dbReference type="NCBI Taxonomy" id="417367"/>
    <lineage>
        <taxon>Bacteria</taxon>
        <taxon>Bacillati</taxon>
        <taxon>Bacillota</taxon>
        <taxon>Bacilli</taxon>
        <taxon>Bacillales</taxon>
        <taxon>Caryophanaceae</taxon>
        <taxon>Paenisporosarcina</taxon>
    </lineage>
</organism>
<gene>
    <name evidence="1" type="ORF">E2636_08640</name>
</gene>
<accession>A0A4V1AN15</accession>
<dbReference type="GO" id="GO:0008270">
    <property type="term" value="F:zinc ion binding"/>
    <property type="evidence" value="ECO:0007669"/>
    <property type="project" value="UniProtKB-KW"/>
</dbReference>
<proteinExistence type="predicted"/>
<dbReference type="OrthoDB" id="2454446at2"/>
<dbReference type="Pfam" id="PF10782">
    <property type="entry name" value="zf-C2HCIx2C"/>
    <property type="match status" value="1"/>
</dbReference>
<dbReference type="EMBL" id="CP038015">
    <property type="protein sequence ID" value="QBP41195.1"/>
    <property type="molecule type" value="Genomic_DNA"/>
</dbReference>
<dbReference type="RefSeq" id="WP_017378639.1">
    <property type="nucleotide sequence ID" value="NZ_CP038015.1"/>
</dbReference>
<keyword evidence="1" id="KW-0862">Zinc</keyword>
<keyword evidence="1" id="KW-0479">Metal-binding</keyword>